<proteinExistence type="inferred from homology"/>
<dbReference type="WBParaSite" id="EVEC_0000168401-mRNA-1">
    <property type="protein sequence ID" value="EVEC_0000168401-mRNA-1"/>
    <property type="gene ID" value="EVEC_0000168401"/>
</dbReference>
<gene>
    <name evidence="5" type="ORF">EVEC_LOCUS1392</name>
</gene>
<dbReference type="PANTHER" id="PTHR13986:SF8">
    <property type="entry name" value="PROLYL 3-HYDROXYLASE 1-LIKE PROTEIN"/>
    <property type="match status" value="1"/>
</dbReference>
<evidence type="ECO:0000313" key="7">
    <source>
        <dbReference type="WBParaSite" id="EVEC_0000168401-mRNA-1"/>
    </source>
</evidence>
<feature type="domain" description="Leprecan-like alpha-helical" evidence="4">
    <location>
        <begin position="18"/>
        <end position="282"/>
    </location>
</feature>
<dbReference type="GO" id="GO:0030199">
    <property type="term" value="P:collagen fibril organization"/>
    <property type="evidence" value="ECO:0007669"/>
    <property type="project" value="TreeGrafter"/>
</dbReference>
<accession>A0A0N4UW36</accession>
<dbReference type="Gene3D" id="1.25.40.10">
    <property type="entry name" value="Tetratricopeptide repeat domain"/>
    <property type="match status" value="1"/>
</dbReference>
<keyword evidence="3" id="KW-0325">Glycoprotein</keyword>
<dbReference type="InterPro" id="IPR052284">
    <property type="entry name" value="Collagen_mod_leprecan"/>
</dbReference>
<keyword evidence="2" id="KW-0732">Signal</keyword>
<dbReference type="InterPro" id="IPR056585">
    <property type="entry name" value="Leprecan_dom"/>
</dbReference>
<organism evidence="7">
    <name type="scientific">Enterobius vermicularis</name>
    <name type="common">Human pinworm</name>
    <dbReference type="NCBI Taxonomy" id="51028"/>
    <lineage>
        <taxon>Eukaryota</taxon>
        <taxon>Metazoa</taxon>
        <taxon>Ecdysozoa</taxon>
        <taxon>Nematoda</taxon>
        <taxon>Chromadorea</taxon>
        <taxon>Rhabditida</taxon>
        <taxon>Spirurina</taxon>
        <taxon>Oxyuridomorpha</taxon>
        <taxon>Oxyuroidea</taxon>
        <taxon>Oxyuridae</taxon>
        <taxon>Enterobius</taxon>
    </lineage>
</organism>
<dbReference type="GO" id="GO:0005783">
    <property type="term" value="C:endoplasmic reticulum"/>
    <property type="evidence" value="ECO:0007669"/>
    <property type="project" value="TreeGrafter"/>
</dbReference>
<evidence type="ECO:0000313" key="5">
    <source>
        <dbReference type="EMBL" id="VDD86249.1"/>
    </source>
</evidence>
<evidence type="ECO:0000256" key="1">
    <source>
        <dbReference type="ARBA" id="ARBA00006487"/>
    </source>
</evidence>
<protein>
    <submittedName>
        <fullName evidence="7">Procollagen-proline 3-dioxygenase</fullName>
    </submittedName>
</protein>
<dbReference type="Pfam" id="PF23557">
    <property type="entry name" value="TPR_leprecan"/>
    <property type="match status" value="1"/>
</dbReference>
<evidence type="ECO:0000256" key="2">
    <source>
        <dbReference type="ARBA" id="ARBA00022729"/>
    </source>
</evidence>
<dbReference type="EMBL" id="UXUI01007204">
    <property type="protein sequence ID" value="VDD86249.1"/>
    <property type="molecule type" value="Genomic_DNA"/>
</dbReference>
<sequence length="444" mass="52319">MLRAIEDFNYFVGEIEWCRTKCAKILDTKKFKEMSLDDEELFGIEYMYGNAQRALCLFRCKSDRFTAERPPLTNPSVMDEFQNRKPYQYLQFCYWKVNDLVLATQSAYTYLIANPTDSDALENVAFYMEQKNFKDSMLVDAMRKPYEEKYMRGVAAYNEMDFQNCIKDLESAINEFYEEEQRCRRMCEDKLDWDVFEGANPELTIVLTSIYTSVLRCKNSCAKKLSFVNGHDEGNFLSKSYEYLHVCQYNLKRGRDACQSVASSILLDPDNPMMRQNKHFYMKLYGDEKLFEPLPHVVKFYKRDLMENHFLDFVDQRFKYENGELPPERKEDRTAMITDVPTDDHFDYRQLDQELLNEAECGALSVATIFASQKMTQFHLVKELQTRLEQRYGVQSTFVKLSCSKIDENSNCKHRLIIISLDRLRCGRFLSTVDIGECFAMFCV</sequence>
<reference evidence="7" key="1">
    <citation type="submission" date="2016-04" db="UniProtKB">
        <authorList>
            <consortium name="WormBaseParasite"/>
        </authorList>
    </citation>
    <scope>IDENTIFICATION</scope>
</reference>
<evidence type="ECO:0000313" key="6">
    <source>
        <dbReference type="Proteomes" id="UP000274131"/>
    </source>
</evidence>
<dbReference type="OrthoDB" id="8517835at2759"/>
<dbReference type="PANTHER" id="PTHR13986">
    <property type="entry name" value="PROTEIN LYSINE HYDROXYLATION COMPLEX COMPONENT"/>
    <property type="match status" value="1"/>
</dbReference>
<dbReference type="STRING" id="51028.A0A0N4UW36"/>
<dbReference type="AlphaFoldDB" id="A0A0N4UW36"/>
<keyword evidence="6" id="KW-1185">Reference proteome</keyword>
<name>A0A0N4UW36_ENTVE</name>
<comment type="similarity">
    <text evidence="1">Belongs to the leprecan family.</text>
</comment>
<reference evidence="5 6" key="2">
    <citation type="submission" date="2018-10" db="EMBL/GenBank/DDBJ databases">
        <authorList>
            <consortium name="Pathogen Informatics"/>
        </authorList>
    </citation>
    <scope>NUCLEOTIDE SEQUENCE [LARGE SCALE GENOMIC DNA]</scope>
</reference>
<evidence type="ECO:0000259" key="4">
    <source>
        <dbReference type="Pfam" id="PF23557"/>
    </source>
</evidence>
<dbReference type="InterPro" id="IPR011990">
    <property type="entry name" value="TPR-like_helical_dom_sf"/>
</dbReference>
<evidence type="ECO:0000256" key="3">
    <source>
        <dbReference type="ARBA" id="ARBA00023180"/>
    </source>
</evidence>
<dbReference type="GO" id="GO:0005518">
    <property type="term" value="F:collagen binding"/>
    <property type="evidence" value="ECO:0007669"/>
    <property type="project" value="TreeGrafter"/>
</dbReference>
<dbReference type="Proteomes" id="UP000274131">
    <property type="component" value="Unassembled WGS sequence"/>
</dbReference>